<evidence type="ECO:0000259" key="11">
    <source>
        <dbReference type="PROSITE" id="PS50808"/>
    </source>
</evidence>
<evidence type="ECO:0000256" key="4">
    <source>
        <dbReference type="ARBA" id="ARBA00022833"/>
    </source>
</evidence>
<dbReference type="AlphaFoldDB" id="A0A151TLB2"/>
<dbReference type="GO" id="GO:0046983">
    <property type="term" value="F:protein dimerization activity"/>
    <property type="evidence" value="ECO:0007669"/>
    <property type="project" value="InterPro"/>
</dbReference>
<sequence length="380" mass="43872">MSPSRSFDSRKNRSKVWDHFTKESNEDKTAKCNYCDRLIKFENGTSAMRAHLRRCQNNPDKEARKKQKSNSSTNVVSSPSLARPKIDQEACWNALVKMFIAMKLPFRNIEHEALREFLSIIAPSLTVYSRTTLARHILKLWDSEKAKIKKFLSRQNLCYICLTTHFIDNNWKLQKKILNFCQITSHSGKTMAKIVNMLLLIALVLHPRYKLKFMHWLINQSFDDDFLKSIMVGELSLKLNSQEARLNEEASDDPYGYNQFFKSTGSPKSELSKYLEEALEESQRDLDVLNWWKLNSGRFPILSNMARDLLAIPVSTVASESAFSTGGRVLDAYRSSLTPQMVEALICMQDWLKGTLPPLSLNEIEDFVELDKFEQGNNFF</sequence>
<keyword evidence="7" id="KW-0804">Transcription</keyword>
<dbReference type="SMART" id="SM00614">
    <property type="entry name" value="ZnF_BED"/>
    <property type="match status" value="1"/>
</dbReference>
<dbReference type="Proteomes" id="UP000075243">
    <property type="component" value="Chromosome 5"/>
</dbReference>
<dbReference type="InterPro" id="IPR012337">
    <property type="entry name" value="RNaseH-like_sf"/>
</dbReference>
<dbReference type="SUPFAM" id="SSF57667">
    <property type="entry name" value="beta-beta-alpha zinc fingers"/>
    <property type="match status" value="1"/>
</dbReference>
<comment type="subcellular location">
    <subcellularLocation>
        <location evidence="1">Nucleus</location>
    </subcellularLocation>
</comment>
<evidence type="ECO:0000256" key="8">
    <source>
        <dbReference type="ARBA" id="ARBA00023242"/>
    </source>
</evidence>
<evidence type="ECO:0000256" key="3">
    <source>
        <dbReference type="ARBA" id="ARBA00022771"/>
    </source>
</evidence>
<protein>
    <submittedName>
        <fullName evidence="12">AC transposase</fullName>
    </submittedName>
</protein>
<dbReference type="SUPFAM" id="SSF53098">
    <property type="entry name" value="Ribonuclease H-like"/>
    <property type="match status" value="1"/>
</dbReference>
<organism evidence="12 13">
    <name type="scientific">Cajanus cajan</name>
    <name type="common">Pigeon pea</name>
    <name type="synonym">Cajanus indicus</name>
    <dbReference type="NCBI Taxonomy" id="3821"/>
    <lineage>
        <taxon>Eukaryota</taxon>
        <taxon>Viridiplantae</taxon>
        <taxon>Streptophyta</taxon>
        <taxon>Embryophyta</taxon>
        <taxon>Tracheophyta</taxon>
        <taxon>Spermatophyta</taxon>
        <taxon>Magnoliopsida</taxon>
        <taxon>eudicotyledons</taxon>
        <taxon>Gunneridae</taxon>
        <taxon>Pentapetalae</taxon>
        <taxon>rosids</taxon>
        <taxon>fabids</taxon>
        <taxon>Fabales</taxon>
        <taxon>Fabaceae</taxon>
        <taxon>Papilionoideae</taxon>
        <taxon>50 kb inversion clade</taxon>
        <taxon>NPAAA clade</taxon>
        <taxon>indigoferoid/millettioid clade</taxon>
        <taxon>Phaseoleae</taxon>
        <taxon>Cajanus</taxon>
    </lineage>
</organism>
<dbReference type="InterPro" id="IPR003656">
    <property type="entry name" value="Znf_BED"/>
</dbReference>
<evidence type="ECO:0000256" key="9">
    <source>
        <dbReference type="PROSITE-ProRule" id="PRU00027"/>
    </source>
</evidence>
<evidence type="ECO:0000256" key="5">
    <source>
        <dbReference type="ARBA" id="ARBA00023015"/>
    </source>
</evidence>
<dbReference type="PROSITE" id="PS50808">
    <property type="entry name" value="ZF_BED"/>
    <property type="match status" value="1"/>
</dbReference>
<dbReference type="InterPro" id="IPR008906">
    <property type="entry name" value="HATC_C_dom"/>
</dbReference>
<dbReference type="EMBL" id="CM003607">
    <property type="protein sequence ID" value="KYP67786.1"/>
    <property type="molecule type" value="Genomic_DNA"/>
</dbReference>
<keyword evidence="8" id="KW-0539">Nucleus</keyword>
<feature type="region of interest" description="Disordered" evidence="10">
    <location>
        <begin position="56"/>
        <end position="81"/>
    </location>
</feature>
<dbReference type="GO" id="GO:0005634">
    <property type="term" value="C:nucleus"/>
    <property type="evidence" value="ECO:0007669"/>
    <property type="project" value="UniProtKB-SubCell"/>
</dbReference>
<reference evidence="12 13" key="1">
    <citation type="journal article" date="2012" name="Nat. Biotechnol.">
        <title>Draft genome sequence of pigeonpea (Cajanus cajan), an orphan legume crop of resource-poor farmers.</title>
        <authorList>
            <person name="Varshney R.K."/>
            <person name="Chen W."/>
            <person name="Li Y."/>
            <person name="Bharti A.K."/>
            <person name="Saxena R.K."/>
            <person name="Schlueter J.A."/>
            <person name="Donoghue M.T."/>
            <person name="Azam S."/>
            <person name="Fan G."/>
            <person name="Whaley A.M."/>
            <person name="Farmer A.D."/>
            <person name="Sheridan J."/>
            <person name="Iwata A."/>
            <person name="Tuteja R."/>
            <person name="Penmetsa R.V."/>
            <person name="Wu W."/>
            <person name="Upadhyaya H.D."/>
            <person name="Yang S.P."/>
            <person name="Shah T."/>
            <person name="Saxena K.B."/>
            <person name="Michael T."/>
            <person name="McCombie W.R."/>
            <person name="Yang B."/>
            <person name="Zhang G."/>
            <person name="Yang H."/>
            <person name="Wang J."/>
            <person name="Spillane C."/>
            <person name="Cook D.R."/>
            <person name="May G.D."/>
            <person name="Xu X."/>
            <person name="Jackson S.A."/>
        </authorList>
    </citation>
    <scope>NUCLEOTIDE SEQUENCE [LARGE SCALE GENOMIC DNA]</scope>
    <source>
        <strain evidence="13">cv. Asha</strain>
    </source>
</reference>
<dbReference type="OMA" id="AKMTENM"/>
<name>A0A151TLB2_CAJCA</name>
<keyword evidence="3 9" id="KW-0863">Zinc-finger</keyword>
<gene>
    <name evidence="12" type="ORF">KK1_024139</name>
</gene>
<evidence type="ECO:0000256" key="10">
    <source>
        <dbReference type="SAM" id="MobiDB-lite"/>
    </source>
</evidence>
<feature type="compositionally biased region" description="Basic and acidic residues" evidence="10">
    <location>
        <begin position="7"/>
        <end position="25"/>
    </location>
</feature>
<accession>A0A151TLB2</accession>
<evidence type="ECO:0000256" key="7">
    <source>
        <dbReference type="ARBA" id="ARBA00023163"/>
    </source>
</evidence>
<dbReference type="GO" id="GO:0003677">
    <property type="term" value="F:DNA binding"/>
    <property type="evidence" value="ECO:0007669"/>
    <property type="project" value="UniProtKB-KW"/>
</dbReference>
<keyword evidence="4" id="KW-0862">Zinc</keyword>
<dbReference type="PANTHER" id="PTHR46481">
    <property type="entry name" value="ZINC FINGER BED DOMAIN-CONTAINING PROTEIN 4"/>
    <property type="match status" value="1"/>
</dbReference>
<keyword evidence="6" id="KW-0238">DNA-binding</keyword>
<feature type="compositionally biased region" description="Low complexity" evidence="10">
    <location>
        <begin position="69"/>
        <end position="80"/>
    </location>
</feature>
<dbReference type="GO" id="GO:0008270">
    <property type="term" value="F:zinc ion binding"/>
    <property type="evidence" value="ECO:0007669"/>
    <property type="project" value="UniProtKB-KW"/>
</dbReference>
<evidence type="ECO:0000313" key="12">
    <source>
        <dbReference type="EMBL" id="KYP67786.1"/>
    </source>
</evidence>
<dbReference type="Pfam" id="PF05699">
    <property type="entry name" value="Dimer_Tnp_hAT"/>
    <property type="match status" value="1"/>
</dbReference>
<feature type="region of interest" description="Disordered" evidence="10">
    <location>
        <begin position="1"/>
        <end position="25"/>
    </location>
</feature>
<dbReference type="GO" id="GO:0009791">
    <property type="term" value="P:post-embryonic development"/>
    <property type="evidence" value="ECO:0007669"/>
    <property type="project" value="UniProtKB-ARBA"/>
</dbReference>
<evidence type="ECO:0000256" key="1">
    <source>
        <dbReference type="ARBA" id="ARBA00004123"/>
    </source>
</evidence>
<keyword evidence="2" id="KW-0479">Metal-binding</keyword>
<dbReference type="PANTHER" id="PTHR46481:SF10">
    <property type="entry name" value="ZINC FINGER BED DOMAIN-CONTAINING PROTEIN 39"/>
    <property type="match status" value="1"/>
</dbReference>
<evidence type="ECO:0000313" key="13">
    <source>
        <dbReference type="Proteomes" id="UP000075243"/>
    </source>
</evidence>
<dbReference type="Gramene" id="C.cajan_23452.t">
    <property type="protein sequence ID" value="C.cajan_23452.t"/>
    <property type="gene ID" value="C.cajan_23452"/>
</dbReference>
<proteinExistence type="predicted"/>
<keyword evidence="5" id="KW-0805">Transcription regulation</keyword>
<evidence type="ECO:0000256" key="6">
    <source>
        <dbReference type="ARBA" id="ARBA00023125"/>
    </source>
</evidence>
<dbReference type="InterPro" id="IPR036236">
    <property type="entry name" value="Znf_C2H2_sf"/>
</dbReference>
<keyword evidence="13" id="KW-1185">Reference proteome</keyword>
<evidence type="ECO:0000256" key="2">
    <source>
        <dbReference type="ARBA" id="ARBA00022723"/>
    </source>
</evidence>
<dbReference type="STRING" id="3821.A0A151TLB2"/>
<dbReference type="Pfam" id="PF02892">
    <property type="entry name" value="zf-BED"/>
    <property type="match status" value="1"/>
</dbReference>
<feature type="domain" description="BED-type" evidence="11">
    <location>
        <begin position="11"/>
        <end position="62"/>
    </location>
</feature>
<dbReference type="InterPro" id="IPR052035">
    <property type="entry name" value="ZnF_BED_domain_contain"/>
</dbReference>